<evidence type="ECO:0000313" key="1">
    <source>
        <dbReference type="EMBL" id="ELP2902601.1"/>
    </source>
</evidence>
<dbReference type="Proteomes" id="UP001187825">
    <property type="component" value="Unassembled WGS sequence"/>
</dbReference>
<dbReference type="AlphaFoldDB" id="A0AAD2ZLC3"/>
<dbReference type="EMBL" id="ABNXQI010000092">
    <property type="protein sequence ID" value="ELP2902601.1"/>
    <property type="molecule type" value="Genomic_DNA"/>
</dbReference>
<protein>
    <submittedName>
        <fullName evidence="1">Uncharacterized protein</fullName>
    </submittedName>
</protein>
<sequence>MGEVKHQNGRHPGIGKEAAMALYIDISAIAGQVRVIRAVTKRYAPLLQKVSGECTEDIVNDFVIELRGLIFSLQGEPQFLQMAPAKLSEPCGLKDVSKTSPPHSGQENLIVFITNFLSSNRPLRGYHLA</sequence>
<reference evidence="1" key="1">
    <citation type="submission" date="2023-10" db="EMBL/GenBank/DDBJ databases">
        <authorList>
            <consortium name="GenomeTrakr network: Whole genome sequencing for foodborne pathogen traceback"/>
        </authorList>
    </citation>
    <scope>NUCLEOTIDE SEQUENCE</scope>
    <source>
        <strain evidence="1">RM9975</strain>
    </source>
</reference>
<proteinExistence type="predicted"/>
<organism evidence="1 2">
    <name type="scientific">Escherichia coli O111</name>
    <dbReference type="NCBI Taxonomy" id="1055535"/>
    <lineage>
        <taxon>Bacteria</taxon>
        <taxon>Pseudomonadati</taxon>
        <taxon>Pseudomonadota</taxon>
        <taxon>Gammaproteobacteria</taxon>
        <taxon>Enterobacterales</taxon>
        <taxon>Enterobacteriaceae</taxon>
        <taxon>Escherichia</taxon>
    </lineage>
</organism>
<name>A0AAD2ZLC3_ECOLX</name>
<accession>A0AAD2ZLC3</accession>
<comment type="caution">
    <text evidence="1">The sequence shown here is derived from an EMBL/GenBank/DDBJ whole genome shotgun (WGS) entry which is preliminary data.</text>
</comment>
<gene>
    <name evidence="1" type="ORF">R0P33_005053</name>
</gene>
<evidence type="ECO:0000313" key="2">
    <source>
        <dbReference type="Proteomes" id="UP001187825"/>
    </source>
</evidence>